<evidence type="ECO:0000313" key="2">
    <source>
        <dbReference type="Proteomes" id="UP000324222"/>
    </source>
</evidence>
<protein>
    <submittedName>
        <fullName evidence="1">Uncharacterized protein</fullName>
    </submittedName>
</protein>
<dbReference type="Proteomes" id="UP000324222">
    <property type="component" value="Unassembled WGS sequence"/>
</dbReference>
<keyword evidence="2" id="KW-1185">Reference proteome</keyword>
<accession>A0A5B7FEA0</accession>
<organism evidence="1 2">
    <name type="scientific">Portunus trituberculatus</name>
    <name type="common">Swimming crab</name>
    <name type="synonym">Neptunus trituberculatus</name>
    <dbReference type="NCBI Taxonomy" id="210409"/>
    <lineage>
        <taxon>Eukaryota</taxon>
        <taxon>Metazoa</taxon>
        <taxon>Ecdysozoa</taxon>
        <taxon>Arthropoda</taxon>
        <taxon>Crustacea</taxon>
        <taxon>Multicrustacea</taxon>
        <taxon>Malacostraca</taxon>
        <taxon>Eumalacostraca</taxon>
        <taxon>Eucarida</taxon>
        <taxon>Decapoda</taxon>
        <taxon>Pleocyemata</taxon>
        <taxon>Brachyura</taxon>
        <taxon>Eubrachyura</taxon>
        <taxon>Portunoidea</taxon>
        <taxon>Portunidae</taxon>
        <taxon>Portuninae</taxon>
        <taxon>Portunus</taxon>
    </lineage>
</organism>
<reference evidence="1 2" key="1">
    <citation type="submission" date="2019-05" db="EMBL/GenBank/DDBJ databases">
        <title>Another draft genome of Portunus trituberculatus and its Hox gene families provides insights of decapod evolution.</title>
        <authorList>
            <person name="Jeong J.-H."/>
            <person name="Song I."/>
            <person name="Kim S."/>
            <person name="Choi T."/>
            <person name="Kim D."/>
            <person name="Ryu S."/>
            <person name="Kim W."/>
        </authorList>
    </citation>
    <scope>NUCLEOTIDE SEQUENCE [LARGE SCALE GENOMIC DNA]</scope>
    <source>
        <tissue evidence="1">Muscle</tissue>
    </source>
</reference>
<dbReference type="EMBL" id="VSRR010006445">
    <property type="protein sequence ID" value="MPC44802.1"/>
    <property type="molecule type" value="Genomic_DNA"/>
</dbReference>
<comment type="caution">
    <text evidence="1">The sequence shown here is derived from an EMBL/GenBank/DDBJ whole genome shotgun (WGS) entry which is preliminary data.</text>
</comment>
<dbReference type="AlphaFoldDB" id="A0A5B7FEA0"/>
<name>A0A5B7FEA0_PORTR</name>
<evidence type="ECO:0000313" key="1">
    <source>
        <dbReference type="EMBL" id="MPC44802.1"/>
    </source>
</evidence>
<gene>
    <name evidence="1" type="ORF">E2C01_038482</name>
</gene>
<sequence length="116" mass="13381">MLTVSEIREAVGMKLAVEDNKRCDIAAVRKRLNTVMGFIRPCMECSSHYCYTQLKHFRDATLLYNEIHKARAPFLASQHLIPIPSRPAKQCRVILRQQLLHRSESHLTKFGAMMVN</sequence>
<proteinExistence type="predicted"/>